<sequence>MDTTERFSNELLGLAFERLSRERGWENRPGQREMARLWSETLEEGGMLLVEAPTGIGKSLAYLLPALLRRARGSGPVVVSTCTKALQEQLLRQDIPLALRATVSPLRVVTLKGRQNYLCRRRAEARLQQRALFPEAELGEAAAETVRSWAERTRTGELEELTELGVDLSPAFLADIASDPLVCAASACDASTGCFAKRARREALRADIVLVNHALLLSDPGLRATLIAEAGALVLDEAHHVERVAREQLGVTLGVQDFLRLAGRTDARTGVLRILKRALRRGRGGRVAERIRASEASIAPVLAHAAAFALDLERVLPAGAPSARITRDFDAARLSPSALDGLLSALGSLSRSLEDLADTAAGEGPAALKPEGLEALDEVRGRSLAWTEAERALRSAVALEEKGSAFFVDRDGRGSPRLNRRPVHVGAVLRHSLLTLCDRVLLTSATLRAGDDFGPVLDALGLDPGEVRTATLPSPFPLERQVLSAVWDACGPNDPEFPERLAELIVGLATAFRRNTLVLLTSYEMLDQVADRCAGPLRRAGIPLLRQVPGEAAAPLAAEFRAGGGAVLLGAASFWEGVDFPGASLEVLLIARLPFAVPTDPLVEARSEAIEADGGDAFRDLALPEAILRFRQGIGRLIRSSADRGAVVVADPRLARASYGRRFTATLPSAPFVTSSRSELLSRVGDWFSSGAGERVPRPEGEEEPCRA</sequence>
<dbReference type="PANTHER" id="PTHR11472:SF34">
    <property type="entry name" value="REGULATOR OF TELOMERE ELONGATION HELICASE 1"/>
    <property type="match status" value="1"/>
</dbReference>
<dbReference type="GO" id="GO:0016818">
    <property type="term" value="F:hydrolase activity, acting on acid anhydrides, in phosphorus-containing anhydrides"/>
    <property type="evidence" value="ECO:0007669"/>
    <property type="project" value="InterPro"/>
</dbReference>
<evidence type="ECO:0000256" key="3">
    <source>
        <dbReference type="ARBA" id="ARBA00022801"/>
    </source>
</evidence>
<comment type="similarity">
    <text evidence="5">Belongs to the helicase family. DinG subfamily.</text>
</comment>
<name>A0A538TB13_UNCEI</name>
<dbReference type="GO" id="GO:0043139">
    <property type="term" value="F:5'-3' DNA helicase activity"/>
    <property type="evidence" value="ECO:0007669"/>
    <property type="project" value="UniProtKB-EC"/>
</dbReference>
<protein>
    <recommendedName>
        <fullName evidence="6">DNA 5'-3' helicase</fullName>
        <ecNumber evidence="6">5.6.2.3</ecNumber>
    </recommendedName>
</protein>
<feature type="domain" description="Helicase ATP-binding" evidence="9">
    <location>
        <begin position="17"/>
        <end position="303"/>
    </location>
</feature>
<dbReference type="Pfam" id="PF00270">
    <property type="entry name" value="DEAD"/>
    <property type="match status" value="1"/>
</dbReference>
<dbReference type="PROSITE" id="PS51193">
    <property type="entry name" value="HELICASE_ATP_BIND_2"/>
    <property type="match status" value="1"/>
</dbReference>
<dbReference type="InterPro" id="IPR027417">
    <property type="entry name" value="P-loop_NTPase"/>
</dbReference>
<evidence type="ECO:0000256" key="1">
    <source>
        <dbReference type="ARBA" id="ARBA00001966"/>
    </source>
</evidence>
<dbReference type="InterPro" id="IPR006555">
    <property type="entry name" value="ATP-dep_Helicase_C"/>
</dbReference>
<evidence type="ECO:0000256" key="7">
    <source>
        <dbReference type="ARBA" id="ARBA00048954"/>
    </source>
</evidence>
<comment type="catalytic activity">
    <reaction evidence="7">
        <text>ATP + H2O = ADP + phosphate + H(+)</text>
        <dbReference type="Rhea" id="RHEA:13065"/>
        <dbReference type="ChEBI" id="CHEBI:15377"/>
        <dbReference type="ChEBI" id="CHEBI:15378"/>
        <dbReference type="ChEBI" id="CHEBI:30616"/>
        <dbReference type="ChEBI" id="CHEBI:43474"/>
        <dbReference type="ChEBI" id="CHEBI:456216"/>
        <dbReference type="EC" id="5.6.2.3"/>
    </reaction>
</comment>
<dbReference type="GO" id="GO:0003676">
    <property type="term" value="F:nucleic acid binding"/>
    <property type="evidence" value="ECO:0007669"/>
    <property type="project" value="InterPro"/>
</dbReference>
<dbReference type="Proteomes" id="UP000316852">
    <property type="component" value="Unassembled WGS sequence"/>
</dbReference>
<dbReference type="EMBL" id="VBOW01000008">
    <property type="protein sequence ID" value="TMQ60833.1"/>
    <property type="molecule type" value="Genomic_DNA"/>
</dbReference>
<keyword evidence="10" id="KW-0347">Helicase</keyword>
<proteinExistence type="inferred from homology"/>
<comment type="caution">
    <text evidence="10">The sequence shown here is derived from an EMBL/GenBank/DDBJ whole genome shotgun (WGS) entry which is preliminary data.</text>
</comment>
<dbReference type="PANTHER" id="PTHR11472">
    <property type="entry name" value="DNA REPAIR DEAD HELICASE RAD3/XP-D SUBFAMILY MEMBER"/>
    <property type="match status" value="1"/>
</dbReference>
<dbReference type="InterPro" id="IPR045028">
    <property type="entry name" value="DinG/Rad3-like"/>
</dbReference>
<dbReference type="SMART" id="SM00491">
    <property type="entry name" value="HELICc2"/>
    <property type="match status" value="1"/>
</dbReference>
<evidence type="ECO:0000256" key="8">
    <source>
        <dbReference type="SAM" id="MobiDB-lite"/>
    </source>
</evidence>
<feature type="region of interest" description="Disordered" evidence="8">
    <location>
        <begin position="689"/>
        <end position="708"/>
    </location>
</feature>
<dbReference type="InterPro" id="IPR011545">
    <property type="entry name" value="DEAD/DEAH_box_helicase_dom"/>
</dbReference>
<evidence type="ECO:0000256" key="2">
    <source>
        <dbReference type="ARBA" id="ARBA00022741"/>
    </source>
</evidence>
<dbReference type="Pfam" id="PF13307">
    <property type="entry name" value="Helicase_C_2"/>
    <property type="match status" value="1"/>
</dbReference>
<dbReference type="GO" id="GO:0005524">
    <property type="term" value="F:ATP binding"/>
    <property type="evidence" value="ECO:0007669"/>
    <property type="project" value="UniProtKB-KW"/>
</dbReference>
<reference evidence="10 11" key="1">
    <citation type="journal article" date="2019" name="Nat. Microbiol.">
        <title>Mediterranean grassland soil C-N compound turnover is dependent on rainfall and depth, and is mediated by genomically divergent microorganisms.</title>
        <authorList>
            <person name="Diamond S."/>
            <person name="Andeer P.F."/>
            <person name="Li Z."/>
            <person name="Crits-Christoph A."/>
            <person name="Burstein D."/>
            <person name="Anantharaman K."/>
            <person name="Lane K.R."/>
            <person name="Thomas B.C."/>
            <person name="Pan C."/>
            <person name="Northen T.R."/>
            <person name="Banfield J.F."/>
        </authorList>
    </citation>
    <scope>NUCLEOTIDE SEQUENCE [LARGE SCALE GENOMIC DNA]</scope>
    <source>
        <strain evidence="10">WS_6</strain>
    </source>
</reference>
<dbReference type="InterPro" id="IPR014001">
    <property type="entry name" value="Helicase_ATP-bd"/>
</dbReference>
<dbReference type="Gene3D" id="3.40.50.300">
    <property type="entry name" value="P-loop containing nucleotide triphosphate hydrolases"/>
    <property type="match status" value="2"/>
</dbReference>
<accession>A0A538TB13</accession>
<dbReference type="InterPro" id="IPR014013">
    <property type="entry name" value="Helic_SF1/SF2_ATP-bd_DinG/Rad3"/>
</dbReference>
<keyword evidence="3" id="KW-0378">Hydrolase</keyword>
<evidence type="ECO:0000256" key="4">
    <source>
        <dbReference type="ARBA" id="ARBA00022840"/>
    </source>
</evidence>
<dbReference type="SMART" id="SM00487">
    <property type="entry name" value="DEXDc"/>
    <property type="match status" value="1"/>
</dbReference>
<evidence type="ECO:0000313" key="10">
    <source>
        <dbReference type="EMBL" id="TMQ60833.1"/>
    </source>
</evidence>
<evidence type="ECO:0000313" key="11">
    <source>
        <dbReference type="Proteomes" id="UP000316852"/>
    </source>
</evidence>
<dbReference type="GO" id="GO:0006139">
    <property type="term" value="P:nucleobase-containing compound metabolic process"/>
    <property type="evidence" value="ECO:0007669"/>
    <property type="project" value="InterPro"/>
</dbReference>
<dbReference type="SUPFAM" id="SSF52540">
    <property type="entry name" value="P-loop containing nucleoside triphosphate hydrolases"/>
    <property type="match status" value="1"/>
</dbReference>
<dbReference type="AlphaFoldDB" id="A0A538TB13"/>
<dbReference type="EC" id="5.6.2.3" evidence="6"/>
<gene>
    <name evidence="10" type="ORF">E6K76_00600</name>
</gene>
<evidence type="ECO:0000256" key="5">
    <source>
        <dbReference type="ARBA" id="ARBA00038058"/>
    </source>
</evidence>
<keyword evidence="4" id="KW-0067">ATP-binding</keyword>
<evidence type="ECO:0000259" key="9">
    <source>
        <dbReference type="PROSITE" id="PS51193"/>
    </source>
</evidence>
<keyword evidence="2" id="KW-0547">Nucleotide-binding</keyword>
<evidence type="ECO:0000256" key="6">
    <source>
        <dbReference type="ARBA" id="ARBA00044969"/>
    </source>
</evidence>
<feature type="compositionally biased region" description="Basic and acidic residues" evidence="8">
    <location>
        <begin position="695"/>
        <end position="708"/>
    </location>
</feature>
<comment type="cofactor">
    <cofactor evidence="1">
        <name>[4Fe-4S] cluster</name>
        <dbReference type="ChEBI" id="CHEBI:49883"/>
    </cofactor>
</comment>
<organism evidence="10 11">
    <name type="scientific">Eiseniibacteriota bacterium</name>
    <dbReference type="NCBI Taxonomy" id="2212470"/>
    <lineage>
        <taxon>Bacteria</taxon>
        <taxon>Candidatus Eiseniibacteriota</taxon>
    </lineage>
</organism>